<organism evidence="12 13">
    <name type="scientific">Podospora appendiculata</name>
    <dbReference type="NCBI Taxonomy" id="314037"/>
    <lineage>
        <taxon>Eukaryota</taxon>
        <taxon>Fungi</taxon>
        <taxon>Dikarya</taxon>
        <taxon>Ascomycota</taxon>
        <taxon>Pezizomycotina</taxon>
        <taxon>Sordariomycetes</taxon>
        <taxon>Sordariomycetidae</taxon>
        <taxon>Sordariales</taxon>
        <taxon>Podosporaceae</taxon>
        <taxon>Podospora</taxon>
    </lineage>
</organism>
<evidence type="ECO:0000256" key="10">
    <source>
        <dbReference type="SAM" id="MobiDB-lite"/>
    </source>
</evidence>
<feature type="domain" description="Borealin N-terminal" evidence="11">
    <location>
        <begin position="59"/>
        <end position="115"/>
    </location>
</feature>
<dbReference type="Proteomes" id="UP001270362">
    <property type="component" value="Unassembled WGS sequence"/>
</dbReference>
<evidence type="ECO:0000256" key="9">
    <source>
        <dbReference type="ARBA" id="ARBA00023328"/>
    </source>
</evidence>
<comment type="subcellular location">
    <subcellularLocation>
        <location evidence="2">Chromosome</location>
        <location evidence="2">Centromere</location>
    </subcellularLocation>
    <subcellularLocation>
        <location evidence="1">Nucleus</location>
    </subcellularLocation>
</comment>
<keyword evidence="4" id="KW-0158">Chromosome</keyword>
<feature type="region of interest" description="Disordered" evidence="10">
    <location>
        <begin position="125"/>
        <end position="387"/>
    </location>
</feature>
<evidence type="ECO:0000256" key="6">
    <source>
        <dbReference type="ARBA" id="ARBA00022776"/>
    </source>
</evidence>
<feature type="compositionally biased region" description="Low complexity" evidence="10">
    <location>
        <begin position="37"/>
        <end position="47"/>
    </location>
</feature>
<feature type="compositionally biased region" description="Low complexity" evidence="10">
    <location>
        <begin position="306"/>
        <end position="317"/>
    </location>
</feature>
<sequence>MPATHGTKRKSDDLTASNEEHDTAAMAAQKVPTKTGSPSAAAHSSSPLKKRKTDITVAQKQALIDNLQLEITERARKLRANYNIHAQSLRTRIEIRVNRIPLSLRKAKMGDLLQKYSTEQHQNAAAVPAHTIRGPPVPEKDSSTAAARQPFPRAPVAAADSPARQHKRMSREISGGDKENEVDHIENPKKKARAGPVAEMSSRNQGQILSPTSSNSRIVPQGRTAVTPGKSGIARPVSPMKPAGAATGMINSMMEKARSTRAAATTTRKATTSGAAAATGTTKAKKAAAGPPSRPATRTARRVSDTSESSDGSTSTVVRKRPGTAMSTASSKSAKSAAAAPAAAKRTVMGTIRKGVAASTTKKAPAPKSAPASTTGTGRVLRKRAAA</sequence>
<comment type="similarity">
    <text evidence="3">Belongs to the borealin family.</text>
</comment>
<accession>A0AAE1CHR0</accession>
<comment type="caution">
    <text evidence="12">The sequence shown here is derived from an EMBL/GenBank/DDBJ whole genome shotgun (WGS) entry which is preliminary data.</text>
</comment>
<dbReference type="EMBL" id="JAULSO010000001">
    <property type="protein sequence ID" value="KAK3694962.1"/>
    <property type="molecule type" value="Genomic_DNA"/>
</dbReference>
<dbReference type="PANTHER" id="PTHR16040:SF7">
    <property type="entry name" value="AUSTRALIN, ISOFORM A-RELATED"/>
    <property type="match status" value="1"/>
</dbReference>
<keyword evidence="8" id="KW-0131">Cell cycle</keyword>
<dbReference type="InterPro" id="IPR018851">
    <property type="entry name" value="Borealin_N"/>
</dbReference>
<keyword evidence="13" id="KW-1185">Reference proteome</keyword>
<dbReference type="GO" id="GO:0005634">
    <property type="term" value="C:nucleus"/>
    <property type="evidence" value="ECO:0007669"/>
    <property type="project" value="UniProtKB-SubCell"/>
</dbReference>
<evidence type="ECO:0000256" key="4">
    <source>
        <dbReference type="ARBA" id="ARBA00022454"/>
    </source>
</evidence>
<feature type="compositionally biased region" description="Basic and acidic residues" evidence="10">
    <location>
        <begin position="170"/>
        <end position="189"/>
    </location>
</feature>
<keyword evidence="9" id="KW-0137">Centromere</keyword>
<dbReference type="InterPro" id="IPR018867">
    <property type="entry name" value="Cell_div_borealin"/>
</dbReference>
<dbReference type="GO" id="GO:0051301">
    <property type="term" value="P:cell division"/>
    <property type="evidence" value="ECO:0007669"/>
    <property type="project" value="UniProtKB-KW"/>
</dbReference>
<protein>
    <submittedName>
        <fullName evidence="12">Borealin N terminal-domain-containing protein</fullName>
    </submittedName>
</protein>
<evidence type="ECO:0000256" key="2">
    <source>
        <dbReference type="ARBA" id="ARBA00004584"/>
    </source>
</evidence>
<dbReference type="GO" id="GO:0032133">
    <property type="term" value="C:chromosome passenger complex"/>
    <property type="evidence" value="ECO:0007669"/>
    <property type="project" value="TreeGrafter"/>
</dbReference>
<dbReference type="GO" id="GO:0000070">
    <property type="term" value="P:mitotic sister chromatid segregation"/>
    <property type="evidence" value="ECO:0007669"/>
    <property type="project" value="TreeGrafter"/>
</dbReference>
<keyword evidence="6" id="KW-0498">Mitosis</keyword>
<evidence type="ECO:0000256" key="5">
    <source>
        <dbReference type="ARBA" id="ARBA00022618"/>
    </source>
</evidence>
<feature type="region of interest" description="Disordered" evidence="10">
    <location>
        <begin position="1"/>
        <end position="53"/>
    </location>
</feature>
<evidence type="ECO:0000313" key="12">
    <source>
        <dbReference type="EMBL" id="KAK3694962.1"/>
    </source>
</evidence>
<feature type="compositionally biased region" description="Low complexity" evidence="10">
    <location>
        <begin position="260"/>
        <end position="298"/>
    </location>
</feature>
<name>A0AAE1CHR0_9PEZI</name>
<keyword evidence="7" id="KW-0539">Nucleus</keyword>
<dbReference type="GO" id="GO:0051233">
    <property type="term" value="C:spindle midzone"/>
    <property type="evidence" value="ECO:0007669"/>
    <property type="project" value="TreeGrafter"/>
</dbReference>
<evidence type="ECO:0000256" key="1">
    <source>
        <dbReference type="ARBA" id="ARBA00004123"/>
    </source>
</evidence>
<dbReference type="Pfam" id="PF10444">
    <property type="entry name" value="Nbl1_Borealin_N"/>
    <property type="match status" value="1"/>
</dbReference>
<reference evidence="12" key="1">
    <citation type="journal article" date="2023" name="Mol. Phylogenet. Evol.">
        <title>Genome-scale phylogeny and comparative genomics of the fungal order Sordariales.</title>
        <authorList>
            <person name="Hensen N."/>
            <person name="Bonometti L."/>
            <person name="Westerberg I."/>
            <person name="Brannstrom I.O."/>
            <person name="Guillou S."/>
            <person name="Cros-Aarteil S."/>
            <person name="Calhoun S."/>
            <person name="Haridas S."/>
            <person name="Kuo A."/>
            <person name="Mondo S."/>
            <person name="Pangilinan J."/>
            <person name="Riley R."/>
            <person name="LaButti K."/>
            <person name="Andreopoulos B."/>
            <person name="Lipzen A."/>
            <person name="Chen C."/>
            <person name="Yan M."/>
            <person name="Daum C."/>
            <person name="Ng V."/>
            <person name="Clum A."/>
            <person name="Steindorff A."/>
            <person name="Ohm R.A."/>
            <person name="Martin F."/>
            <person name="Silar P."/>
            <person name="Natvig D.O."/>
            <person name="Lalanne C."/>
            <person name="Gautier V."/>
            <person name="Ament-Velasquez S.L."/>
            <person name="Kruys A."/>
            <person name="Hutchinson M.I."/>
            <person name="Powell A.J."/>
            <person name="Barry K."/>
            <person name="Miller A.N."/>
            <person name="Grigoriev I.V."/>
            <person name="Debuchy R."/>
            <person name="Gladieux P."/>
            <person name="Hiltunen Thoren M."/>
            <person name="Johannesson H."/>
        </authorList>
    </citation>
    <scope>NUCLEOTIDE SEQUENCE</scope>
    <source>
        <strain evidence="12">CBS 314.62</strain>
    </source>
</reference>
<feature type="compositionally biased region" description="Basic and acidic residues" evidence="10">
    <location>
        <begin position="9"/>
        <end position="23"/>
    </location>
</feature>
<feature type="compositionally biased region" description="Polar residues" evidence="10">
    <location>
        <begin position="201"/>
        <end position="218"/>
    </location>
</feature>
<keyword evidence="5" id="KW-0132">Cell division</keyword>
<evidence type="ECO:0000259" key="11">
    <source>
        <dbReference type="Pfam" id="PF10444"/>
    </source>
</evidence>
<feature type="compositionally biased region" description="Low complexity" evidence="10">
    <location>
        <begin position="325"/>
        <end position="345"/>
    </location>
</feature>
<evidence type="ECO:0000256" key="7">
    <source>
        <dbReference type="ARBA" id="ARBA00023242"/>
    </source>
</evidence>
<reference evidence="12" key="2">
    <citation type="submission" date="2023-06" db="EMBL/GenBank/DDBJ databases">
        <authorList>
            <consortium name="Lawrence Berkeley National Laboratory"/>
            <person name="Haridas S."/>
            <person name="Hensen N."/>
            <person name="Bonometti L."/>
            <person name="Westerberg I."/>
            <person name="Brannstrom I.O."/>
            <person name="Guillou S."/>
            <person name="Cros-Aarteil S."/>
            <person name="Calhoun S."/>
            <person name="Kuo A."/>
            <person name="Mondo S."/>
            <person name="Pangilinan J."/>
            <person name="Riley R."/>
            <person name="Labutti K."/>
            <person name="Andreopoulos B."/>
            <person name="Lipzen A."/>
            <person name="Chen C."/>
            <person name="Yanf M."/>
            <person name="Daum C."/>
            <person name="Ng V."/>
            <person name="Clum A."/>
            <person name="Steindorff A."/>
            <person name="Ohm R."/>
            <person name="Martin F."/>
            <person name="Silar P."/>
            <person name="Natvig D."/>
            <person name="Lalanne C."/>
            <person name="Gautier V."/>
            <person name="Ament-Velasquez S.L."/>
            <person name="Kruys A."/>
            <person name="Hutchinson M.I."/>
            <person name="Powell A.J."/>
            <person name="Barry K."/>
            <person name="Miller A.N."/>
            <person name="Grigoriev I.V."/>
            <person name="Debuchy R."/>
            <person name="Gladieux P."/>
            <person name="Thoren M.H."/>
            <person name="Johannesson H."/>
        </authorList>
    </citation>
    <scope>NUCLEOTIDE SEQUENCE</scope>
    <source>
        <strain evidence="12">CBS 314.62</strain>
    </source>
</reference>
<feature type="compositionally biased region" description="Low complexity" evidence="10">
    <location>
        <begin position="357"/>
        <end position="375"/>
    </location>
</feature>
<proteinExistence type="inferred from homology"/>
<dbReference type="GO" id="GO:0000775">
    <property type="term" value="C:chromosome, centromeric region"/>
    <property type="evidence" value="ECO:0007669"/>
    <property type="project" value="UniProtKB-SubCell"/>
</dbReference>
<dbReference type="PANTHER" id="PTHR16040">
    <property type="entry name" value="AUSTRALIN, ISOFORM A-RELATED"/>
    <property type="match status" value="1"/>
</dbReference>
<gene>
    <name evidence="12" type="ORF">B0T22DRAFT_438005</name>
</gene>
<evidence type="ECO:0000256" key="8">
    <source>
        <dbReference type="ARBA" id="ARBA00023306"/>
    </source>
</evidence>
<evidence type="ECO:0000256" key="3">
    <source>
        <dbReference type="ARBA" id="ARBA00009914"/>
    </source>
</evidence>
<dbReference type="AlphaFoldDB" id="A0AAE1CHR0"/>
<evidence type="ECO:0000313" key="13">
    <source>
        <dbReference type="Proteomes" id="UP001270362"/>
    </source>
</evidence>